<feature type="compositionally biased region" description="Basic and acidic residues" evidence="1">
    <location>
        <begin position="1"/>
        <end position="15"/>
    </location>
</feature>
<evidence type="ECO:0000256" key="1">
    <source>
        <dbReference type="SAM" id="MobiDB-lite"/>
    </source>
</evidence>
<organism evidence="2 3">
    <name type="scientific">Jimgerdemannia flammicorona</name>
    <dbReference type="NCBI Taxonomy" id="994334"/>
    <lineage>
        <taxon>Eukaryota</taxon>
        <taxon>Fungi</taxon>
        <taxon>Fungi incertae sedis</taxon>
        <taxon>Mucoromycota</taxon>
        <taxon>Mucoromycotina</taxon>
        <taxon>Endogonomycetes</taxon>
        <taxon>Endogonales</taxon>
        <taxon>Endogonaceae</taxon>
        <taxon>Jimgerdemannia</taxon>
    </lineage>
</organism>
<sequence length="114" mass="12773">MADTKDILDIKERANETVNTEITEAPPRPKSPFFSHWAHQLSAGAHDADLRDLNSMRSASPSGFETFGAKIEGTFGENSLTEHFDEQEVYEAREGLRRHAREDLEMAEDAIILG</sequence>
<proteinExistence type="predicted"/>
<evidence type="ECO:0000313" key="3">
    <source>
        <dbReference type="Proteomes" id="UP000274822"/>
    </source>
</evidence>
<keyword evidence="3" id="KW-1185">Reference proteome</keyword>
<protein>
    <submittedName>
        <fullName evidence="2">Uncharacterized protein</fullName>
    </submittedName>
</protein>
<name>A0A433QDW5_9FUNG</name>
<gene>
    <name evidence="2" type="ORF">BC938DRAFT_482532</name>
</gene>
<dbReference type="AlphaFoldDB" id="A0A433QDW5"/>
<evidence type="ECO:0000313" key="2">
    <source>
        <dbReference type="EMBL" id="RUS27951.1"/>
    </source>
</evidence>
<feature type="region of interest" description="Disordered" evidence="1">
    <location>
        <begin position="1"/>
        <end position="30"/>
    </location>
</feature>
<dbReference type="EMBL" id="RBNJ01007444">
    <property type="protein sequence ID" value="RUS27951.1"/>
    <property type="molecule type" value="Genomic_DNA"/>
</dbReference>
<dbReference type="Proteomes" id="UP000274822">
    <property type="component" value="Unassembled WGS sequence"/>
</dbReference>
<comment type="caution">
    <text evidence="2">The sequence shown here is derived from an EMBL/GenBank/DDBJ whole genome shotgun (WGS) entry which is preliminary data.</text>
</comment>
<reference evidence="2 3" key="1">
    <citation type="journal article" date="2018" name="New Phytol.">
        <title>Phylogenomics of Endogonaceae and evolution of mycorrhizas within Mucoromycota.</title>
        <authorList>
            <person name="Chang Y."/>
            <person name="Desiro A."/>
            <person name="Na H."/>
            <person name="Sandor L."/>
            <person name="Lipzen A."/>
            <person name="Clum A."/>
            <person name="Barry K."/>
            <person name="Grigoriev I.V."/>
            <person name="Martin F.M."/>
            <person name="Stajich J.E."/>
            <person name="Smith M.E."/>
            <person name="Bonito G."/>
            <person name="Spatafora J.W."/>
        </authorList>
    </citation>
    <scope>NUCLEOTIDE SEQUENCE [LARGE SCALE GENOMIC DNA]</scope>
    <source>
        <strain evidence="2 3">AD002</strain>
    </source>
</reference>
<accession>A0A433QDW5</accession>